<evidence type="ECO:0000313" key="2">
    <source>
        <dbReference type="Proteomes" id="UP001176961"/>
    </source>
</evidence>
<proteinExistence type="predicted"/>
<comment type="caution">
    <text evidence="1">The sequence shown here is derived from an EMBL/GenBank/DDBJ whole genome shotgun (WGS) entry which is preliminary data.</text>
</comment>
<sequence>MDKLEYIYSKSDIDKMKADAEKKEILDGYRAHIKDVRNYGNVFGEKAVGGILGYASNAQLDATVDNTYYSYVISNNSQVNGYDYVGGLVGQIGSNIHINKAFNSNESAAGASNNYGTTSSTGNSIITGNAESIKEQIKDTSTYGQVKGHNYVGGLIGGSTADSKDNKINNAYNAANVIATGDYVGGIAGYFSGAGSSITNAYNGDNNTIIRELFPIMDGDGAGVSQGKNDIGTAIKNLDDLLNSLVTNHVGLNSDEDTPERYILKYYDEAPEANKVDIKNKIGDLISYYSFKTIDNEGNSKYYYYIPTAVGDGADRMGAEGIYVDANGQRVDEDKIIAIDFNSRIYAIREAYRDANITGISKVGGLVGGLDNGAVIDTTYNAGSVTGNAVSVGAIAGEVANSAKIKNSFFVKGDDISTGKAFSKTDNRVGDSSKGGIIQTSVQGSEITNLRSGNEIKHVLDSSEAAKKFFDPQSMNDSKGNPIYQLKYGSDTHYLYLSENALNVDDPNSSMSSTAKKVVQGIQECMEALKVSKKEYDIYEDKDNSEQIFAIIRLQKKDEEGHVVKDENGKPEIVIKIFGLDQLKGTDTASGSPSTHPETKDDLLKAEYGLPVASGDIISNQGDTWTVYGGQTLPLLNIFMNNADIAREFEYDGTIHNLVTDDVSGVYGRADFLGGAGKNVYTKGYEEMSDNGLSSHYYLDNSNIWAPQHGLRVSPTASVVINPIGLNITVEGEKIYGMHMLQGYYVSVPIYNSLKELVRYDYYKIGTREGSTIEEHTSVKLPDLEKEFKVKIDGDKSNKDLWKEEDWREYNNKIKNAILNNHHYVVTMDGFVNSETIESSLGGLVNFVTNNTADNLSGSSFKAAFDDQKLGVADTNFTFKYTDENGNEVEKKYYNEDSGAYDLTGSLGGITARYNNYKINYEGYLKVDKASIAYTYDGERDYGAANEDGTHSWYINGIDTNSTALSVNGQLKDWDALKLLETNLIKAQIYEDGKIRSVTFEELRDEIGAIDVDVNGTYTFKLSTDRKIIDKDNKIVNIENFTINSDNFKISDRGNLIMMSSENDKINISANYNDNGTINSYTIKNIEDNTEQTIYVKETKAETVLYTDFTAGGDKNGADLYTNPLTTGSTITQKLLKAGALTYDPGSSQYLIKESAFDETGTSITGVNGAGNILTTITANGEEGKKHYYACNTSGDGVGFWIEKGAGDEPDKFYEYVTPEDYTNKKELSAESKLLLVNFGVINEDSITGNQKFNNAFYTQDGSSIESYAKEFVNKDTGGILLKNYSDDSYNNFTNYVVSDYTGKVISDLYQKTTENEITLYSDSDHKDEINSSNNTMQYIVGIGTANDLYHVLTKENNDGNRVVSDYTLSYLGTDFELVKTDDVSEQSFKTLQNTLSNYNFDWRMGGTYGMLSSRADQKAYGTTDITVKDSYETIKPIELEVNVSGSRDYLNTMKNDQFTVSNGGEGHTLVTSQDIKGDDITGAQNFTWNFDFGRVEGTGDDKHIVNGLTGDDNNRKETILSFDNVKALTEALEGDTVTITVDDKSEEVKRINANTFVKRGTDGTVTVYNLTKHDDNTEAASYKGSLFDVSQMFVVNSDTNLLEFNGKYYDVSHKDNDPAKELDTINTVFKYGNNLGILSNANKYDYLIKAPENNAYTLEVKPVQLSMDITVNGSRYYGQHTSQDFTDTNSYKVTAVDKTNSDTGAIKVIDGLYYVYDGEINPDTKKAKGWVKLADNIALQNNLGYDKDGNKLLDYGQKWNAGEYTNSKAEGVKLTDTYDKTTGKLVNVISIQEKDGYTNGIRGTVAKGDTGSNGSIANNYNISGLDATYEIKKADLYYTLAGYREYGEANETGIYRYELSGIDKNSGEESVNGFLKSFDVGSGAGKISLSKIGEKYNFALDADKFKRISGSSFDFTLEGNVKADTNTNVKWNDAKTSVEGYTLKSVSGIEFADSTLANNYNLVLLDKDTHNTGKFLATKVDGSGNVSQEPIAFANSVTENSGKSESALYITPVEVQLSVQGQRYYGNAMKEVTKSSNFTVNANASSLGNGIFNVTAQHKEDANTFLAALGVSENYTGTTTSSKINFWSSSSLQTAYGKEADDSYSIYKKLNSIENNGTDKSITNATKVKLDTDGNVTSYDISYNISDEAEVAGSKVNLAKNAGNYVFYDITGSSLTINKRKVYYTIDGSRTYGEENDTSIYNLSFRDPKGNTGFAAVDIANSDGKLTTDNIAVMKEALDITLGFDAYSSAGEYKSGEIISTKSKDSDEKITASVTAEYTDAFYGKGSKTEKPTMSVTGLNKMFSYDINGQSTGLKSTINMDNYEIIGTHNFDIAKRDIALATTATRTYGDELTKGNVSYEVTGIDGKIGLVNDDEVITTNMNTVEVGDLTALDAGKYTGTVNDTNSKIKTTFNSTNIATSDAFSNNYNIAEETYTLNVNQADLTIDITGSKTYGDGTYTTGDGYSFKISGLKNGETIADLSNNTDGLKGSKDISIDTTILLSGVKQGDTDANGNKEDNLSARDEAYTSSESKGVSISNLNTLSKGKDDATGVKTGFNANNYNITTTSSFTVGKKKLMYELSGVKTYGDTSTGAINWTAGLIDGYRLAHIDVGTTADLVSLGEAISTNIISSVKTDVDEGVTGSKKYVFADTYDGIKESSSIIKDEKPLYNVTTEHTDSNTENTFNISVEMNKDEFTNLIKNKSGNRVLCVDTTALYGQHILTVNKRDLELNTTAKRVYGDKGNLTDINYELADTVDTYDNTAITHDLNGAALSTILTTKDKDNTDNALDVKRDATNAVTAYVTNGENAEKYITTKLKDGVDNVFSNYNIVQNTNSLTVTPKNLTIEIIGTKTYGDADAENYHFRVDGLVNDEKIGAELGNYTGETGRTATDLHVSNTISDSDIEGYNSGSYLDAGKYTHDATNGGTKTHGGNLVIDSDKLFNDLSVGKDSADTVTAGFNANNYNITQKYQFTVTPKTLDMTISGSHTYGDTTVNTDSGQMITDGSHFYGAVKGNYTSGLTIDTPNDDPNLKTWLTNLGSTNAGFKASNYQLNKEHIFTKYTVDKAKLNVYIVGQKLYGEESGSSSNSSTKLTDNGLQYKFAIAGLKNDEQVGTGTSIDSEGLTADSIIAAMYNGAVGGHIANMDVINNAKDNDIDTNYNSGKFLNATVKHSADGSKEDTPYVKDADDKRTLNITVQANREYGALNDDGTNANKYSYTTSDIVGDEHAPDMLLFKEITSGAVTTDNSAWNLSTGTYGYNEGNTDKKSMALQQDTDGYFTSGEYLNTRWNNTEAITKLYDNYVIPTFTEKLVIDKAKLYINITGNKIYGLVHRQYSFDISGLAHKDGVWDTIGNFTDGTNLQDVNGVFYLTNNLKNASGRELISHTISSESGGTDTTIYQANLNYNPDGYSSDSDGNNLIKISNLASVFKSANGEALDKNYEIINSSFYNVAKRRVNIGVTATRDYGSHDLRDISCGIEEQNIDTSTGIMSFEYGYSDVMAGNLSTPAVTDNTSISLDVGTHSVTGSDLVAEFDYDDTNKDLGDTLLENYVVNKDSHVLHVNPVDLNVTIKGKKTYGGEASYEYTFSGLQNGETIAGIDNDAVYNTDIYLDVGNYTSDSVSILNKFDSVKISNWDGLSTTDSTSVAGFNAKNYNIITSYDFTVDKAKANINITGSKTYGEDTQSKGYTISLGLKNGETAGQSQWVSDVEVNTSEMFDDDIGSDGEGIAYNSGKYLDADKYDNKLGINASDVVDEINSKTELKNNDTGFKTSNYDFSTKTSEYIVNKKDLTIGITGNKTYGDATTYNMSGYSAEITGLVGDENINLLGNSSAVVTNEASDGKDGNGLRDTYLDAGIYKNTIKISDDVLNDNAQNTFKTSNYKITQNSVYTVGKKDMVLTTAGKRTYGVAAGKDVSTVNDGIVYSYSTDGLLADDVAVFEASKKSTNNTTVATTAAGKYGTENGGEQVLTTTINDNSAANSITKNYNIKAKDDFTIDKAKLSVAVEGNKVYGSDLVKYNINIDGLRNGETVGSDIVNNAVDSDIDGYNRGVFLDAGRYGDISAEDTHDSNSKLLNLTGLWKKDTGSGYDLNNYEVVSYRDQLNVAKASLSIDISGEKISGEETSAKFKDYDVTISGLQNGETILT</sequence>
<dbReference type="EMBL" id="CATQJL010000045">
    <property type="protein sequence ID" value="CAJ0592263.1"/>
    <property type="molecule type" value="Genomic_DNA"/>
</dbReference>
<accession>A0AA36DUF6</accession>
<gene>
    <name evidence="1" type="ORF">CYNAS_LOCUS4246</name>
</gene>
<name>A0AA36DUF6_CYLNA</name>
<protein>
    <submittedName>
        <fullName evidence="1">Uncharacterized protein</fullName>
    </submittedName>
</protein>
<organism evidence="1 2">
    <name type="scientific">Cylicocyclus nassatus</name>
    <name type="common">Nematode worm</name>
    <dbReference type="NCBI Taxonomy" id="53992"/>
    <lineage>
        <taxon>Eukaryota</taxon>
        <taxon>Metazoa</taxon>
        <taxon>Ecdysozoa</taxon>
        <taxon>Nematoda</taxon>
        <taxon>Chromadorea</taxon>
        <taxon>Rhabditida</taxon>
        <taxon>Rhabditina</taxon>
        <taxon>Rhabditomorpha</taxon>
        <taxon>Strongyloidea</taxon>
        <taxon>Strongylidae</taxon>
        <taxon>Cylicocyclus</taxon>
    </lineage>
</organism>
<dbReference type="Proteomes" id="UP001176961">
    <property type="component" value="Unassembled WGS sequence"/>
</dbReference>
<evidence type="ECO:0000313" key="1">
    <source>
        <dbReference type="EMBL" id="CAJ0592263.1"/>
    </source>
</evidence>
<keyword evidence="2" id="KW-1185">Reference proteome</keyword>
<reference evidence="1" key="1">
    <citation type="submission" date="2023-07" db="EMBL/GenBank/DDBJ databases">
        <authorList>
            <consortium name="CYATHOMIX"/>
        </authorList>
    </citation>
    <scope>NUCLEOTIDE SEQUENCE</scope>
    <source>
        <strain evidence="1">N/A</strain>
    </source>
</reference>